<feature type="chain" id="PRO_5005830679" evidence="1">
    <location>
        <begin position="29"/>
        <end position="121"/>
    </location>
</feature>
<gene>
    <name evidence="2" type="ORF">WN51_07112</name>
</gene>
<reference evidence="2 3" key="1">
    <citation type="submission" date="2015-07" db="EMBL/GenBank/DDBJ databases">
        <title>The genome of Melipona quadrifasciata.</title>
        <authorList>
            <person name="Pan H."/>
            <person name="Kapheim K."/>
        </authorList>
    </citation>
    <scope>NUCLEOTIDE SEQUENCE [LARGE SCALE GENOMIC DNA]</scope>
    <source>
        <strain evidence="2">0111107301</strain>
        <tissue evidence="2">Whole body</tissue>
    </source>
</reference>
<evidence type="ECO:0000313" key="3">
    <source>
        <dbReference type="Proteomes" id="UP000053105"/>
    </source>
</evidence>
<dbReference type="Proteomes" id="UP000053105">
    <property type="component" value="Unassembled WGS sequence"/>
</dbReference>
<name>A0A0M8ZRM7_9HYME</name>
<organism evidence="2 3">
    <name type="scientific">Melipona quadrifasciata</name>
    <dbReference type="NCBI Taxonomy" id="166423"/>
    <lineage>
        <taxon>Eukaryota</taxon>
        <taxon>Metazoa</taxon>
        <taxon>Ecdysozoa</taxon>
        <taxon>Arthropoda</taxon>
        <taxon>Hexapoda</taxon>
        <taxon>Insecta</taxon>
        <taxon>Pterygota</taxon>
        <taxon>Neoptera</taxon>
        <taxon>Endopterygota</taxon>
        <taxon>Hymenoptera</taxon>
        <taxon>Apocrita</taxon>
        <taxon>Aculeata</taxon>
        <taxon>Apoidea</taxon>
        <taxon>Anthophila</taxon>
        <taxon>Apidae</taxon>
        <taxon>Melipona</taxon>
    </lineage>
</organism>
<proteinExistence type="predicted"/>
<dbReference type="AlphaFoldDB" id="A0A0M8ZRM7"/>
<feature type="signal peptide" evidence="1">
    <location>
        <begin position="1"/>
        <end position="28"/>
    </location>
</feature>
<keyword evidence="3" id="KW-1185">Reference proteome</keyword>
<accession>A0A0M8ZRM7</accession>
<protein>
    <submittedName>
        <fullName evidence="2">Uncharacterized protein</fullName>
    </submittedName>
</protein>
<evidence type="ECO:0000313" key="2">
    <source>
        <dbReference type="EMBL" id="KOX68139.1"/>
    </source>
</evidence>
<keyword evidence="1" id="KW-0732">Signal</keyword>
<evidence type="ECO:0000256" key="1">
    <source>
        <dbReference type="SAM" id="SignalP"/>
    </source>
</evidence>
<dbReference type="EMBL" id="KQ435949">
    <property type="protein sequence ID" value="KOX68139.1"/>
    <property type="molecule type" value="Genomic_DNA"/>
</dbReference>
<sequence length="121" mass="13396">MCVFNTHLQRIILVFIVMSSMFQQYLVSSIVQAEEGGKGYKLGNFAKNSNNQVALPGQNQVAQTQAETQGGPNTVLRVIVEQMVYPISLDVLYQFSRSGIETAIVLNIVQFVLVGVDKKLM</sequence>
<dbReference type="STRING" id="166423.A0A0M8ZRM7"/>
<dbReference type="OrthoDB" id="296632at2759"/>